<dbReference type="AlphaFoldDB" id="A0A9N9BP09"/>
<feature type="non-terminal residue" evidence="2">
    <location>
        <position position="105"/>
    </location>
</feature>
<evidence type="ECO:0000313" key="2">
    <source>
        <dbReference type="EMBL" id="CAG8571172.1"/>
    </source>
</evidence>
<organism evidence="2 3">
    <name type="scientific">Ambispora leptoticha</name>
    <dbReference type="NCBI Taxonomy" id="144679"/>
    <lineage>
        <taxon>Eukaryota</taxon>
        <taxon>Fungi</taxon>
        <taxon>Fungi incertae sedis</taxon>
        <taxon>Mucoromycota</taxon>
        <taxon>Glomeromycotina</taxon>
        <taxon>Glomeromycetes</taxon>
        <taxon>Archaeosporales</taxon>
        <taxon>Ambisporaceae</taxon>
        <taxon>Ambispora</taxon>
    </lineage>
</organism>
<name>A0A9N9BP09_9GLOM</name>
<feature type="region of interest" description="Disordered" evidence="1">
    <location>
        <begin position="80"/>
        <end position="105"/>
    </location>
</feature>
<feature type="compositionally biased region" description="Basic and acidic residues" evidence="1">
    <location>
        <begin position="83"/>
        <end position="95"/>
    </location>
</feature>
<feature type="compositionally biased region" description="Polar residues" evidence="1">
    <location>
        <begin position="96"/>
        <end position="105"/>
    </location>
</feature>
<evidence type="ECO:0000256" key="1">
    <source>
        <dbReference type="SAM" id="MobiDB-lite"/>
    </source>
</evidence>
<reference evidence="2" key="1">
    <citation type="submission" date="2021-06" db="EMBL/GenBank/DDBJ databases">
        <authorList>
            <person name="Kallberg Y."/>
            <person name="Tangrot J."/>
            <person name="Rosling A."/>
        </authorList>
    </citation>
    <scope>NUCLEOTIDE SEQUENCE</scope>
    <source>
        <strain evidence="2">FL130A</strain>
    </source>
</reference>
<protein>
    <submittedName>
        <fullName evidence="2">10_t:CDS:1</fullName>
    </submittedName>
</protein>
<accession>A0A9N9BP09</accession>
<keyword evidence="3" id="KW-1185">Reference proteome</keyword>
<proteinExistence type="predicted"/>
<dbReference type="EMBL" id="CAJVPS010002544">
    <property type="protein sequence ID" value="CAG8571172.1"/>
    <property type="molecule type" value="Genomic_DNA"/>
</dbReference>
<comment type="caution">
    <text evidence="2">The sequence shown here is derived from an EMBL/GenBank/DDBJ whole genome shotgun (WGS) entry which is preliminary data.</text>
</comment>
<dbReference type="Proteomes" id="UP000789508">
    <property type="component" value="Unassembled WGS sequence"/>
</dbReference>
<dbReference type="OrthoDB" id="2436510at2759"/>
<sequence>GENLRLDNINNWSADNMQKVQTILEDCIPYIRFFQITSEDYYLKVYPFGNMLSSFENGLIAYYLAPKLYPKEKLEGYTPKRGKTIEEMEAKESDTKQPSSSSQIK</sequence>
<evidence type="ECO:0000313" key="3">
    <source>
        <dbReference type="Proteomes" id="UP000789508"/>
    </source>
</evidence>
<gene>
    <name evidence="2" type="ORF">ALEPTO_LOCUS6820</name>
</gene>